<dbReference type="EMBL" id="CP138581">
    <property type="protein sequence ID" value="WPG98974.1"/>
    <property type="molecule type" value="Genomic_DNA"/>
</dbReference>
<reference evidence="4 5" key="1">
    <citation type="submission" date="2023-11" db="EMBL/GenBank/DDBJ databases">
        <title>An acidophilic fungus is an integral part of prey digestion in a carnivorous sundew plant.</title>
        <authorList>
            <person name="Tsai I.J."/>
        </authorList>
    </citation>
    <scope>NUCLEOTIDE SEQUENCE [LARGE SCALE GENOMIC DNA]</scope>
    <source>
        <strain evidence="4">169a</strain>
    </source>
</reference>
<dbReference type="SMART" id="SM00248">
    <property type="entry name" value="ANK"/>
    <property type="match status" value="4"/>
</dbReference>
<evidence type="ECO:0000256" key="2">
    <source>
        <dbReference type="ARBA" id="ARBA00023043"/>
    </source>
</evidence>
<evidence type="ECO:0000313" key="4">
    <source>
        <dbReference type="EMBL" id="WPG98974.1"/>
    </source>
</evidence>
<protein>
    <recommendedName>
        <fullName evidence="6">Ankyrin</fullName>
    </recommendedName>
</protein>
<dbReference type="InterPro" id="IPR036770">
    <property type="entry name" value="Ankyrin_rpt-contain_sf"/>
</dbReference>
<dbReference type="AlphaFoldDB" id="A0AAQ3LZX6"/>
<evidence type="ECO:0000313" key="5">
    <source>
        <dbReference type="Proteomes" id="UP001303373"/>
    </source>
</evidence>
<dbReference type="InterPro" id="IPR050745">
    <property type="entry name" value="Multifunctional_regulatory"/>
</dbReference>
<keyword evidence="2 3" id="KW-0040">ANK repeat</keyword>
<name>A0AAQ3LZX6_9PEZI</name>
<evidence type="ECO:0000256" key="3">
    <source>
        <dbReference type="PROSITE-ProRule" id="PRU00023"/>
    </source>
</evidence>
<feature type="repeat" description="ANK" evidence="3">
    <location>
        <begin position="180"/>
        <end position="207"/>
    </location>
</feature>
<keyword evidence="1" id="KW-0677">Repeat</keyword>
<proteinExistence type="predicted"/>
<evidence type="ECO:0008006" key="6">
    <source>
        <dbReference type="Google" id="ProtNLM"/>
    </source>
</evidence>
<dbReference type="PANTHER" id="PTHR24189:SF50">
    <property type="entry name" value="ANKYRIN REPEAT AND SOCS BOX PROTEIN 2"/>
    <property type="match status" value="1"/>
</dbReference>
<dbReference type="Gene3D" id="1.25.40.20">
    <property type="entry name" value="Ankyrin repeat-containing domain"/>
    <property type="match status" value="1"/>
</dbReference>
<sequence>MPPLYDSAFPLPPKHSAEFPGVPASPETRTAILNAGSPISQAELDEQYLYTLLQPPHPELDQAIDGGDADRVLYELAAARSRFNPDATFNTAIDRAIKCGRVDIMRLLMENGIPVNTEHLEAAARSGHVLVLAHLIEHLSWPVNEVSDHGLTLLTLAVENRDMVMWLLSQGADINKEDAYSETPLSRAAQNGTEAVIMTLLERGADVTRGAPLQASLLRKEGNANLEVTRKLLAWGAPVDKFAGENSSLWEAAAFEQMTALHVACYGSHRNLAAVRLLLQHGADPRLNKRFADGELPNTSAFDSAQRRGYTDIIAVM</sequence>
<gene>
    <name evidence="4" type="ORF">R9X50_00177600</name>
</gene>
<evidence type="ECO:0000256" key="1">
    <source>
        <dbReference type="ARBA" id="ARBA00022737"/>
    </source>
</evidence>
<dbReference type="Pfam" id="PF00023">
    <property type="entry name" value="Ank"/>
    <property type="match status" value="1"/>
</dbReference>
<dbReference type="PROSITE" id="PS50088">
    <property type="entry name" value="ANK_REPEAT"/>
    <property type="match status" value="2"/>
</dbReference>
<dbReference type="PROSITE" id="PS50297">
    <property type="entry name" value="ANK_REP_REGION"/>
    <property type="match status" value="2"/>
</dbReference>
<keyword evidence="5" id="KW-1185">Reference proteome</keyword>
<dbReference type="Pfam" id="PF12796">
    <property type="entry name" value="Ank_2"/>
    <property type="match status" value="1"/>
</dbReference>
<dbReference type="InterPro" id="IPR002110">
    <property type="entry name" value="Ankyrin_rpt"/>
</dbReference>
<dbReference type="SUPFAM" id="SSF48403">
    <property type="entry name" value="Ankyrin repeat"/>
    <property type="match status" value="1"/>
</dbReference>
<dbReference type="Proteomes" id="UP001303373">
    <property type="component" value="Chromosome 2"/>
</dbReference>
<dbReference type="PANTHER" id="PTHR24189">
    <property type="entry name" value="MYOTROPHIN"/>
    <property type="match status" value="1"/>
</dbReference>
<feature type="repeat" description="ANK" evidence="3">
    <location>
        <begin position="256"/>
        <end position="290"/>
    </location>
</feature>
<organism evidence="4 5">
    <name type="scientific">Acrodontium crateriforme</name>
    <dbReference type="NCBI Taxonomy" id="150365"/>
    <lineage>
        <taxon>Eukaryota</taxon>
        <taxon>Fungi</taxon>
        <taxon>Dikarya</taxon>
        <taxon>Ascomycota</taxon>
        <taxon>Pezizomycotina</taxon>
        <taxon>Dothideomycetes</taxon>
        <taxon>Dothideomycetidae</taxon>
        <taxon>Mycosphaerellales</taxon>
        <taxon>Teratosphaeriaceae</taxon>
        <taxon>Acrodontium</taxon>
    </lineage>
</organism>
<accession>A0AAQ3LZX6</accession>